<dbReference type="InterPro" id="IPR009923">
    <property type="entry name" value="Dodecin"/>
</dbReference>
<reference evidence="1 2" key="1">
    <citation type="journal article" date="2014" name="Antonie Van Leeuwenhoek">
        <title>Hyphomonas beringensis sp. nov. and Hyphomonas chukchiensis sp. nov., isolated from surface seawater of the Bering Sea and Chukchi Sea.</title>
        <authorList>
            <person name="Li C."/>
            <person name="Lai Q."/>
            <person name="Li G."/>
            <person name="Dong C."/>
            <person name="Wang J."/>
            <person name="Liao Y."/>
            <person name="Shao Z."/>
        </authorList>
    </citation>
    <scope>NUCLEOTIDE SEQUENCE [LARGE SCALE GENOMIC DNA]</scope>
    <source>
        <strain evidence="1 2">MHS-2</strain>
    </source>
</reference>
<dbReference type="InterPro" id="IPR025543">
    <property type="entry name" value="Dodecin-like"/>
</dbReference>
<evidence type="ECO:0000313" key="1">
    <source>
        <dbReference type="EMBL" id="KCZ92712.1"/>
    </source>
</evidence>
<evidence type="ECO:0008006" key="3">
    <source>
        <dbReference type="Google" id="ProtNLM"/>
    </source>
</evidence>
<dbReference type="Gene3D" id="3.30.1660.10">
    <property type="entry name" value="Flavin-binding protein dodecin"/>
    <property type="match status" value="1"/>
</dbReference>
<evidence type="ECO:0000313" key="2">
    <source>
        <dbReference type="Proteomes" id="UP000025171"/>
    </source>
</evidence>
<dbReference type="SUPFAM" id="SSF89807">
    <property type="entry name" value="Dodecin-like"/>
    <property type="match status" value="1"/>
</dbReference>
<dbReference type="PANTHER" id="PTHR39324">
    <property type="entry name" value="CALCIUM DODECIN"/>
    <property type="match status" value="1"/>
</dbReference>
<dbReference type="eggNOG" id="COG3360">
    <property type="taxonomic scope" value="Bacteria"/>
</dbReference>
<dbReference type="RefSeq" id="WP_035615563.1">
    <property type="nucleotide sequence ID" value="NZ_ARYK01000003.1"/>
</dbReference>
<gene>
    <name evidence="1" type="ORF">HJO_07152</name>
</gene>
<dbReference type="STRING" id="1280950.HJO_07152"/>
<dbReference type="EMBL" id="ARYK01000003">
    <property type="protein sequence ID" value="KCZ92712.1"/>
    <property type="molecule type" value="Genomic_DNA"/>
</dbReference>
<dbReference type="PANTHER" id="PTHR39324:SF1">
    <property type="entry name" value="CALCIUM DODECIN"/>
    <property type="match status" value="1"/>
</dbReference>
<name>A0A059FQ12_9PROT</name>
<protein>
    <recommendedName>
        <fullName evidence="3">Dodecin domain-containing protein</fullName>
    </recommendedName>
</protein>
<proteinExistence type="predicted"/>
<keyword evidence="2" id="KW-1185">Reference proteome</keyword>
<accession>A0A059FQ12</accession>
<dbReference type="Pfam" id="PF07311">
    <property type="entry name" value="Dodecin"/>
    <property type="match status" value="1"/>
</dbReference>
<dbReference type="PATRIC" id="fig|1280950.3.peg.1432"/>
<dbReference type="Proteomes" id="UP000025171">
    <property type="component" value="Unassembled WGS sequence"/>
</dbReference>
<dbReference type="AlphaFoldDB" id="A0A059FQ12"/>
<organism evidence="1 2">
    <name type="scientific">Hyphomonas johnsonii MHS-2</name>
    <dbReference type="NCBI Taxonomy" id="1280950"/>
    <lineage>
        <taxon>Bacteria</taxon>
        <taxon>Pseudomonadati</taxon>
        <taxon>Pseudomonadota</taxon>
        <taxon>Alphaproteobacteria</taxon>
        <taxon>Hyphomonadales</taxon>
        <taxon>Hyphomonadaceae</taxon>
        <taxon>Hyphomonas</taxon>
    </lineage>
</organism>
<sequence>MAIMKSEQIMAESTKSFEDAIQTAVSRFSKTVRGLASANVNNMSTTVKNGKIATYRVNLQMTFEIEPAVTKAKKTK</sequence>
<dbReference type="InterPro" id="IPR036694">
    <property type="entry name" value="Dodecin-like_sf"/>
</dbReference>
<comment type="caution">
    <text evidence="1">The sequence shown here is derived from an EMBL/GenBank/DDBJ whole genome shotgun (WGS) entry which is preliminary data.</text>
</comment>
<dbReference type="OrthoDB" id="9805449at2"/>